<evidence type="ECO:0000313" key="3">
    <source>
        <dbReference type="Proteomes" id="UP000247892"/>
    </source>
</evidence>
<dbReference type="EMBL" id="MASU01000002">
    <property type="protein sequence ID" value="PXY37940.1"/>
    <property type="molecule type" value="Genomic_DNA"/>
</dbReference>
<keyword evidence="1" id="KW-0472">Membrane</keyword>
<keyword evidence="3" id="KW-1185">Reference proteome</keyword>
<gene>
    <name evidence="2" type="ORF">BA062_04885</name>
</gene>
<sequence>MGSSEIVGGAIGAVILLAVIAVGLHRVFVAGPRRRAAETDRVAGMAGLVQRLNATVHTAQGGTRPSFGVLPEPRYNHASDALRPIEQFDQAVEFAYRNHQVLGVDYTYNVRVNEAGRSVVRWLQNNIVQVRTPPTPRLRISARRPAGLTYRGDELTVFQLGNARFDDVFEVAAADERFARTVLNGPVLDLLLYGSRYRDKFLEFDAGVVRSEFAGSLDADVLLSNAGLLIDFVERLPQQAWRYR</sequence>
<feature type="transmembrane region" description="Helical" evidence="1">
    <location>
        <begin position="6"/>
        <end position="25"/>
    </location>
</feature>
<evidence type="ECO:0008006" key="4">
    <source>
        <dbReference type="Google" id="ProtNLM"/>
    </source>
</evidence>
<evidence type="ECO:0000256" key="1">
    <source>
        <dbReference type="SAM" id="Phobius"/>
    </source>
</evidence>
<keyword evidence="1" id="KW-0812">Transmembrane</keyword>
<keyword evidence="1" id="KW-1133">Transmembrane helix</keyword>
<dbReference type="RefSeq" id="WP_110334814.1">
    <property type="nucleotide sequence ID" value="NZ_JBHVKT010000019.1"/>
</dbReference>
<dbReference type="AlphaFoldDB" id="A0A318MFP1"/>
<accession>A0A318MFP1</accession>
<protein>
    <recommendedName>
        <fullName evidence="4">DUF3137 domain-containing protein</fullName>
    </recommendedName>
</protein>
<comment type="caution">
    <text evidence="2">The sequence shown here is derived from an EMBL/GenBank/DDBJ whole genome shotgun (WGS) entry which is preliminary data.</text>
</comment>
<evidence type="ECO:0000313" key="2">
    <source>
        <dbReference type="EMBL" id="PXY37940.1"/>
    </source>
</evidence>
<dbReference type="Proteomes" id="UP000247892">
    <property type="component" value="Unassembled WGS sequence"/>
</dbReference>
<organism evidence="2 3">
    <name type="scientific">Prauserella flavalba</name>
    <dbReference type="NCBI Taxonomy" id="1477506"/>
    <lineage>
        <taxon>Bacteria</taxon>
        <taxon>Bacillati</taxon>
        <taxon>Actinomycetota</taxon>
        <taxon>Actinomycetes</taxon>
        <taxon>Pseudonocardiales</taxon>
        <taxon>Pseudonocardiaceae</taxon>
        <taxon>Prauserella</taxon>
    </lineage>
</organism>
<proteinExistence type="predicted"/>
<reference evidence="2 3" key="1">
    <citation type="submission" date="2016-07" db="EMBL/GenBank/DDBJ databases">
        <title>Draft genome sequence of Prauserella sp. YIM 121212, isolated from alkaline soil.</title>
        <authorList>
            <person name="Ruckert C."/>
            <person name="Albersmeier A."/>
            <person name="Jiang C.-L."/>
            <person name="Jiang Y."/>
            <person name="Kalinowski J."/>
            <person name="Schneider O."/>
            <person name="Winkler A."/>
            <person name="Zotchev S.B."/>
        </authorList>
    </citation>
    <scope>NUCLEOTIDE SEQUENCE [LARGE SCALE GENOMIC DNA]</scope>
    <source>
        <strain evidence="2 3">YIM 121212</strain>
    </source>
</reference>
<name>A0A318MFP1_9PSEU</name>
<dbReference type="OrthoDB" id="3812641at2"/>